<evidence type="ECO:0000313" key="1">
    <source>
        <dbReference type="EMBL" id="KGM93003.1"/>
    </source>
</evidence>
<dbReference type="EMBL" id="JDRY01000175">
    <property type="protein sequence ID" value="KGM93003.1"/>
    <property type="molecule type" value="Genomic_DNA"/>
</dbReference>
<dbReference type="RefSeq" id="WP_039260296.1">
    <property type="nucleotide sequence ID" value="NZ_JDRY01000175.1"/>
</dbReference>
<dbReference type="Proteomes" id="UP000030014">
    <property type="component" value="Unassembled WGS sequence"/>
</dbReference>
<dbReference type="AlphaFoldDB" id="A0A0A0HX84"/>
<dbReference type="Pfam" id="PF10134">
    <property type="entry name" value="RPA"/>
    <property type="match status" value="1"/>
</dbReference>
<protein>
    <recommendedName>
        <fullName evidence="3">Replication initiator protein A</fullName>
    </recommendedName>
</protein>
<name>A0A0A0HX84_CLOBO</name>
<evidence type="ECO:0000313" key="2">
    <source>
        <dbReference type="Proteomes" id="UP000030014"/>
    </source>
</evidence>
<sequence>MSEVKNNKSLKSQSFIMDINFLEAPFFLFNQNTKAITVKDLKDNSDITDEVRHILNLHTNDNGEVKYFSWNDSKGLKREMMAISVFSLPRKFTMDVWYGIVGLYIKKSGPIMYNQENSAFDIQSDKLYFTLYELAKFMKLTTGGANIKKIKDAIRKLDATQYLSFSNGSIYDKKNEEYVKSKEKGLRLIVNYEFNSEKKKSSSKTTDNKCWVQLNSLVVDNIKHEFIKYLNAETYFTLPSGLTRGLYTYLEGNKYSTNGMLTYIKRNFDVLANKIPIEYRFNSDLKRRLKKPLQNLIKHDIISDYFYGDEYIINQKEHCIYFIFKGKKEELIKILREKYQKQLQIAMDNSLEDIGRTEFIMNIPKNLDITLIEIGFSEKVISQLYKEYDKWDIVKYVIWLQKQQFESSETIKNPAGLLMFALMGNVNLKIGYTDIIDFVDMEKEKLKQSKLSREEILQNAYGKYVNDEIDKFKNEDIGTYNIIYQNTLINIESQVESQIAQLKLLEKNEGIDMPSLKLWEEFKDKKEESKLFKKNFTNSIKVFRGIMTFEEFKVDFDKR</sequence>
<dbReference type="InterPro" id="IPR018777">
    <property type="entry name" value="Replication_initiator_prot_A"/>
</dbReference>
<comment type="caution">
    <text evidence="1">The sequence shown here is derived from an EMBL/GenBank/DDBJ whole genome shotgun (WGS) entry which is preliminary data.</text>
</comment>
<gene>
    <name evidence="1" type="ORF">Z955_16225</name>
</gene>
<accession>A0A0A0HX84</accession>
<reference evidence="1 2" key="1">
    <citation type="submission" date="2014-01" db="EMBL/GenBank/DDBJ databases">
        <title>Plasmidome dynamics in the species complex Clostridium novyi sensu lato converts strains of independent lineages into distinctly different pathogens.</title>
        <authorList>
            <person name="Skarin H."/>
            <person name="Segerman B."/>
        </authorList>
    </citation>
    <scope>NUCLEOTIDE SEQUENCE [LARGE SCALE GENOMIC DNA]</scope>
    <source>
        <strain evidence="1 2">DC5</strain>
    </source>
</reference>
<proteinExistence type="predicted"/>
<evidence type="ECO:0008006" key="3">
    <source>
        <dbReference type="Google" id="ProtNLM"/>
    </source>
</evidence>
<organism evidence="1 2">
    <name type="scientific">Clostridium botulinum C/D str. DC5</name>
    <dbReference type="NCBI Taxonomy" id="1443128"/>
    <lineage>
        <taxon>Bacteria</taxon>
        <taxon>Bacillati</taxon>
        <taxon>Bacillota</taxon>
        <taxon>Clostridia</taxon>
        <taxon>Eubacteriales</taxon>
        <taxon>Clostridiaceae</taxon>
        <taxon>Clostridium</taxon>
    </lineage>
</organism>